<dbReference type="Pfam" id="PF00374">
    <property type="entry name" value="NiFeSe_Hases"/>
    <property type="match status" value="2"/>
</dbReference>
<keyword evidence="9" id="KW-1185">Reference proteome</keyword>
<feature type="binding site" evidence="6">
    <location>
        <position position="61"/>
    </location>
    <ligand>
        <name>Ni(2+)</name>
        <dbReference type="ChEBI" id="CHEBI:49786"/>
    </ligand>
</feature>
<proteinExistence type="inferred from homology"/>
<feature type="binding site" evidence="6">
    <location>
        <position position="434"/>
    </location>
    <ligand>
        <name>Ni(2+)</name>
        <dbReference type="ChEBI" id="CHEBI:49786"/>
    </ligand>
</feature>
<feature type="binding site" evidence="6">
    <location>
        <position position="42"/>
    </location>
    <ligand>
        <name>Mg(2+)</name>
        <dbReference type="ChEBI" id="CHEBI:18420"/>
    </ligand>
</feature>
<dbReference type="InterPro" id="IPR029014">
    <property type="entry name" value="NiFe-Hase_large"/>
</dbReference>
<dbReference type="GO" id="GO:0008901">
    <property type="term" value="F:ferredoxin hydrogenase activity"/>
    <property type="evidence" value="ECO:0007669"/>
    <property type="project" value="InterPro"/>
</dbReference>
<feature type="binding site" evidence="6">
    <location>
        <position position="64"/>
    </location>
    <ligand>
        <name>Fe cation</name>
        <dbReference type="ChEBI" id="CHEBI:24875"/>
    </ligand>
</feature>
<dbReference type="PANTHER" id="PTHR43600:SF2">
    <property type="entry name" value="F420-NON-REDUCING HYDROGENASE VHU SUBUNIT A"/>
    <property type="match status" value="1"/>
</dbReference>
<sequence>MTRINISPVTRIEGHAEVRIDLDESGGVETAHFNVVELRGFEKFMIGAAVEEAPRITPRICGICPTSHHVASAMACDQIYGAQIPDTAKYLRELLMHGQYVHSHSLHFFMLAAPDFLIGHDVPPEERNILGLVKKEPEIAKNAIRVRKFGQRLTEAIGGKPIHPSSAIPGGMSHPITENQRKELLEMAEEARKIAEECWILARDILDKTDLSFGAVDTAFMGSTENGRYSVSGGRTKVIDAGGSPITSFSGEEYLNNIEEYSEDWSYLKFSRLKDGQYYRVGPLARLNIVDSMGTPAADAALDEYRDKFGRYVQTTLAYNPARYIEFLASCERAVQILSEPSITSNDVRAEVGSVVNTRGVGIIEAPRGTLIHDYTVNEEGFLENCNLIVATCQNNWAMDRGVENVARKIVSNGNISESGKNQIEMVIRAYDPCISCATHAIGRMPLKWNIVPKRKGFNSTKP</sequence>
<dbReference type="Proteomes" id="UP001163096">
    <property type="component" value="Chromosome"/>
</dbReference>
<comment type="cofactor">
    <cofactor evidence="6">
        <name>Fe cation</name>
        <dbReference type="ChEBI" id="CHEBI:24875"/>
    </cofactor>
</comment>
<dbReference type="PROSITE" id="PS00508">
    <property type="entry name" value="NI_HGENASE_L_2"/>
    <property type="match status" value="1"/>
</dbReference>
<dbReference type="GeneID" id="76835428"/>
<evidence type="ECO:0000256" key="5">
    <source>
        <dbReference type="ARBA" id="ARBA00023002"/>
    </source>
</evidence>
<evidence type="ECO:0000256" key="3">
    <source>
        <dbReference type="ARBA" id="ARBA00022596"/>
    </source>
</evidence>
<dbReference type="AlphaFoldDB" id="A0A9X9S3D8"/>
<dbReference type="PANTHER" id="PTHR43600">
    <property type="entry name" value="COENZYME F420 HYDROGENASE, SUBUNIT ALPHA"/>
    <property type="match status" value="1"/>
</dbReference>
<organism evidence="8 9">
    <name type="scientific">Methanogenium organophilum</name>
    <dbReference type="NCBI Taxonomy" id="2199"/>
    <lineage>
        <taxon>Archaea</taxon>
        <taxon>Methanobacteriati</taxon>
        <taxon>Methanobacteriota</taxon>
        <taxon>Stenosarchaea group</taxon>
        <taxon>Methanomicrobia</taxon>
        <taxon>Methanomicrobiales</taxon>
        <taxon>Methanomicrobiaceae</taxon>
        <taxon>Methanogenium</taxon>
    </lineage>
</organism>
<name>A0A9X9S3D8_METOG</name>
<keyword evidence="6" id="KW-0408">Iron</keyword>
<evidence type="ECO:0000313" key="9">
    <source>
        <dbReference type="Proteomes" id="UP001163096"/>
    </source>
</evidence>
<keyword evidence="5 7" id="KW-0560">Oxidoreductase</keyword>
<dbReference type="RefSeq" id="WP_268185947.1">
    <property type="nucleotide sequence ID" value="NZ_CP113361.1"/>
</dbReference>
<reference evidence="8" key="1">
    <citation type="submission" date="2022-11" db="EMBL/GenBank/DDBJ databases">
        <title>Complete genome sequence of Methanogenium organophilum DSM 3596.</title>
        <authorList>
            <person name="Chen S.-C."/>
            <person name="Lai S.-J."/>
            <person name="You Y.-T."/>
        </authorList>
    </citation>
    <scope>NUCLEOTIDE SEQUENCE</scope>
    <source>
        <strain evidence="8">DSM 3596</strain>
    </source>
</reference>
<evidence type="ECO:0000256" key="1">
    <source>
        <dbReference type="ARBA" id="ARBA00001967"/>
    </source>
</evidence>
<accession>A0A9X9S3D8</accession>
<evidence type="ECO:0000256" key="4">
    <source>
        <dbReference type="ARBA" id="ARBA00022723"/>
    </source>
</evidence>
<dbReference type="KEGG" id="mou:OU421_09960"/>
<dbReference type="PROSITE" id="PS00507">
    <property type="entry name" value="NI_HGENASE_L_1"/>
    <property type="match status" value="1"/>
</dbReference>
<dbReference type="GO" id="GO:0016151">
    <property type="term" value="F:nickel cation binding"/>
    <property type="evidence" value="ECO:0007669"/>
    <property type="project" value="InterPro"/>
</dbReference>
<dbReference type="InterPro" id="IPR018194">
    <property type="entry name" value="Ni-dep_hyd_lsu_Ni_BS"/>
</dbReference>
<keyword evidence="4 6" id="KW-0479">Metal-binding</keyword>
<evidence type="ECO:0000256" key="2">
    <source>
        <dbReference type="ARBA" id="ARBA00009292"/>
    </source>
</evidence>
<evidence type="ECO:0000256" key="7">
    <source>
        <dbReference type="RuleBase" id="RU003896"/>
    </source>
</evidence>
<dbReference type="EMBL" id="CP113361">
    <property type="protein sequence ID" value="WAI00742.1"/>
    <property type="molecule type" value="Genomic_DNA"/>
</dbReference>
<feature type="binding site" evidence="6">
    <location>
        <position position="388"/>
    </location>
    <ligand>
        <name>Mg(2+)</name>
        <dbReference type="ChEBI" id="CHEBI:18420"/>
    </ligand>
</feature>
<gene>
    <name evidence="8" type="ORF">OU421_09960</name>
</gene>
<protein>
    <submittedName>
        <fullName evidence="8">Ni/Fe hydrogenase subunit alpha</fullName>
    </submittedName>
</protein>
<evidence type="ECO:0000256" key="6">
    <source>
        <dbReference type="PIRSR" id="PIRSR601501-1"/>
    </source>
</evidence>
<dbReference type="Gene3D" id="1.10.645.10">
    <property type="entry name" value="Cytochrome-c3 Hydrogenase, chain B"/>
    <property type="match status" value="1"/>
</dbReference>
<feature type="binding site" evidence="6">
    <location>
        <position position="64"/>
    </location>
    <ligand>
        <name>Ni(2+)</name>
        <dbReference type="ChEBI" id="CHEBI:49786"/>
    </ligand>
</feature>
<dbReference type="InterPro" id="IPR001501">
    <property type="entry name" value="Ni-dep_hyd_lsu"/>
</dbReference>
<keyword evidence="6" id="KW-0460">Magnesium</keyword>
<feature type="binding site" evidence="6">
    <location>
        <position position="437"/>
    </location>
    <ligand>
        <name>Fe cation</name>
        <dbReference type="ChEBI" id="CHEBI:24875"/>
    </ligand>
</feature>
<comment type="similarity">
    <text evidence="2 7">Belongs to the [NiFe]/[NiFeSe] hydrogenase large subunit family.</text>
</comment>
<keyword evidence="3 6" id="KW-0533">Nickel</keyword>
<comment type="cofactor">
    <cofactor evidence="1 6">
        <name>Ni(2+)</name>
        <dbReference type="ChEBI" id="CHEBI:49786"/>
    </cofactor>
</comment>
<feature type="binding site" evidence="6">
    <location>
        <position position="440"/>
    </location>
    <ligand>
        <name>Mg(2+)</name>
        <dbReference type="ChEBI" id="CHEBI:18420"/>
    </ligand>
</feature>
<dbReference type="SUPFAM" id="SSF56762">
    <property type="entry name" value="HydB/Nqo4-like"/>
    <property type="match status" value="1"/>
</dbReference>
<evidence type="ECO:0000313" key="8">
    <source>
        <dbReference type="EMBL" id="WAI00742.1"/>
    </source>
</evidence>